<proteinExistence type="predicted"/>
<dbReference type="EMBL" id="BAAAFI010000014">
    <property type="protein sequence ID" value="GAA0879567.1"/>
    <property type="molecule type" value="Genomic_DNA"/>
</dbReference>
<name>A0ABN1N1A8_9BACT</name>
<feature type="domain" description="Cytochrome c" evidence="7">
    <location>
        <begin position="50"/>
        <end position="135"/>
    </location>
</feature>
<keyword evidence="9" id="KW-1185">Reference proteome</keyword>
<protein>
    <recommendedName>
        <fullName evidence="7">Cytochrome c domain-containing protein</fullName>
    </recommendedName>
</protein>
<dbReference type="Pfam" id="PF00034">
    <property type="entry name" value="Cytochrom_C"/>
    <property type="match status" value="1"/>
</dbReference>
<keyword evidence="2 6" id="KW-0349">Heme</keyword>
<dbReference type="InterPro" id="IPR002324">
    <property type="entry name" value="Cyt_c_ID"/>
</dbReference>
<gene>
    <name evidence="8" type="ORF">GCM10009119_25350</name>
</gene>
<comment type="caution">
    <text evidence="8">The sequence shown here is derived from an EMBL/GenBank/DDBJ whole genome shotgun (WGS) entry which is preliminary data.</text>
</comment>
<evidence type="ECO:0000256" key="1">
    <source>
        <dbReference type="ARBA" id="ARBA00022448"/>
    </source>
</evidence>
<keyword evidence="5 6" id="KW-0408">Iron</keyword>
<dbReference type="PROSITE" id="PS51007">
    <property type="entry name" value="CYTC"/>
    <property type="match status" value="1"/>
</dbReference>
<evidence type="ECO:0000256" key="4">
    <source>
        <dbReference type="ARBA" id="ARBA00022982"/>
    </source>
</evidence>
<dbReference type="Gene3D" id="1.10.760.10">
    <property type="entry name" value="Cytochrome c-like domain"/>
    <property type="match status" value="1"/>
</dbReference>
<dbReference type="InterPro" id="IPR036909">
    <property type="entry name" value="Cyt_c-like_dom_sf"/>
</dbReference>
<organism evidence="8 9">
    <name type="scientific">Algoriphagus jejuensis</name>
    <dbReference type="NCBI Taxonomy" id="419934"/>
    <lineage>
        <taxon>Bacteria</taxon>
        <taxon>Pseudomonadati</taxon>
        <taxon>Bacteroidota</taxon>
        <taxon>Cytophagia</taxon>
        <taxon>Cytophagales</taxon>
        <taxon>Cyclobacteriaceae</taxon>
        <taxon>Algoriphagus</taxon>
    </lineage>
</organism>
<keyword evidence="4" id="KW-0249">Electron transport</keyword>
<dbReference type="RefSeq" id="WP_343852098.1">
    <property type="nucleotide sequence ID" value="NZ_BAAAFI010000014.1"/>
</dbReference>
<dbReference type="Proteomes" id="UP001500469">
    <property type="component" value="Unassembled WGS sequence"/>
</dbReference>
<keyword evidence="3 6" id="KW-0479">Metal-binding</keyword>
<keyword evidence="1" id="KW-0813">Transport</keyword>
<accession>A0ABN1N1A8</accession>
<evidence type="ECO:0000256" key="2">
    <source>
        <dbReference type="ARBA" id="ARBA00022617"/>
    </source>
</evidence>
<evidence type="ECO:0000259" key="7">
    <source>
        <dbReference type="PROSITE" id="PS51007"/>
    </source>
</evidence>
<evidence type="ECO:0000313" key="8">
    <source>
        <dbReference type="EMBL" id="GAA0879567.1"/>
    </source>
</evidence>
<dbReference type="InterPro" id="IPR009056">
    <property type="entry name" value="Cyt_c-like_dom"/>
</dbReference>
<sequence>MNSGLILATTFLLGFLSACSSKTPEIRPFSEPEKKEFFVVPGEDEKVDLEIIKRGQVLVAYSDCYQCHKEADKAKGPSFSDIARRYPMREAIIDMLARKVISGGFGAWGYPVMSAHPKVSVEDARAMVTYVLSVEGK</sequence>
<evidence type="ECO:0000256" key="6">
    <source>
        <dbReference type="PROSITE-ProRule" id="PRU00433"/>
    </source>
</evidence>
<evidence type="ECO:0000313" key="9">
    <source>
        <dbReference type="Proteomes" id="UP001500469"/>
    </source>
</evidence>
<evidence type="ECO:0000256" key="5">
    <source>
        <dbReference type="ARBA" id="ARBA00023004"/>
    </source>
</evidence>
<reference evidence="8 9" key="1">
    <citation type="journal article" date="2019" name="Int. J. Syst. Evol. Microbiol.">
        <title>The Global Catalogue of Microorganisms (GCM) 10K type strain sequencing project: providing services to taxonomists for standard genome sequencing and annotation.</title>
        <authorList>
            <consortium name="The Broad Institute Genomics Platform"/>
            <consortium name="The Broad Institute Genome Sequencing Center for Infectious Disease"/>
            <person name="Wu L."/>
            <person name="Ma J."/>
        </authorList>
    </citation>
    <scope>NUCLEOTIDE SEQUENCE [LARGE SCALE GENOMIC DNA]</scope>
    <source>
        <strain evidence="8 9">JCM 16112</strain>
    </source>
</reference>
<dbReference type="SUPFAM" id="SSF46626">
    <property type="entry name" value="Cytochrome c"/>
    <property type="match status" value="1"/>
</dbReference>
<dbReference type="PRINTS" id="PR00606">
    <property type="entry name" value="CYTCHROMECID"/>
</dbReference>
<evidence type="ECO:0000256" key="3">
    <source>
        <dbReference type="ARBA" id="ARBA00022723"/>
    </source>
</evidence>